<protein>
    <submittedName>
        <fullName evidence="2">T4 RnlA family RNA ligase</fullName>
    </submittedName>
</protein>
<keyword evidence="3" id="KW-1185">Reference proteome</keyword>
<dbReference type="EMBL" id="JAOZEV010000008">
    <property type="protein sequence ID" value="MCV9932964.1"/>
    <property type="molecule type" value="Genomic_DNA"/>
</dbReference>
<dbReference type="RefSeq" id="WP_264287204.1">
    <property type="nucleotide sequence ID" value="NZ_JAOZEV010000008.1"/>
</dbReference>
<evidence type="ECO:0000259" key="1">
    <source>
        <dbReference type="Pfam" id="PF09511"/>
    </source>
</evidence>
<gene>
    <name evidence="2" type="ORF">OIU80_11795</name>
</gene>
<name>A0A9X2ZKY8_9FLAO</name>
<dbReference type="Pfam" id="PF09511">
    <property type="entry name" value="RNA_lig_T4_1"/>
    <property type="match status" value="1"/>
</dbReference>
<evidence type="ECO:0000313" key="3">
    <source>
        <dbReference type="Proteomes" id="UP001151133"/>
    </source>
</evidence>
<sequence length="338" mass="39886">MNTVLLKEMISKNYIRVNKHPNYDLYIYNYTQSAQFERIWNEVTLNCRGLILDESFNVIARPFPKFFNLGEMESQTIPNTTFEVYDKADGSLGILYWIDEVPFIASRGSFASDQSDKANEMLHGKYKNSWTLLDKNKTYLFEIIYPQNRIVLDYGVAEELVLLAIIDTQSGEEFPLEAIGFPIVEKYDGIKDIGSLAAMNKDNKEGFVIKFSDNFRVKIKFEEYLRLHRIITQVSNLNIWEYLKTNQPIEEVLERVPDEFFNWVKETKSDLENQYAVIENQCKKDFKVFETVKETALYFQTCKHQGVLFAMLKNRDYSEIIWRMIRPAFEKPFNREEE</sequence>
<organism evidence="2 3">
    <name type="scientific">Flavobacterium frigoritolerans</name>
    <dbReference type="NCBI Taxonomy" id="2987686"/>
    <lineage>
        <taxon>Bacteria</taxon>
        <taxon>Pseudomonadati</taxon>
        <taxon>Bacteroidota</taxon>
        <taxon>Flavobacteriia</taxon>
        <taxon>Flavobacteriales</taxon>
        <taxon>Flavobacteriaceae</taxon>
        <taxon>Flavobacterium</taxon>
    </lineage>
</organism>
<evidence type="ECO:0000313" key="2">
    <source>
        <dbReference type="EMBL" id="MCV9932964.1"/>
    </source>
</evidence>
<keyword evidence="2" id="KW-0436">Ligase</keyword>
<feature type="domain" description="T4 RNA ligase 1-like N-terminal" evidence="1">
    <location>
        <begin position="46"/>
        <end position="223"/>
    </location>
</feature>
<proteinExistence type="predicted"/>
<dbReference type="Proteomes" id="UP001151133">
    <property type="component" value="Unassembled WGS sequence"/>
</dbReference>
<comment type="caution">
    <text evidence="2">The sequence shown here is derived from an EMBL/GenBank/DDBJ whole genome shotgun (WGS) entry which is preliminary data.</text>
</comment>
<dbReference type="InterPro" id="IPR019039">
    <property type="entry name" value="T4-Rnl1-like_N"/>
</dbReference>
<dbReference type="GO" id="GO:0016874">
    <property type="term" value="F:ligase activity"/>
    <property type="evidence" value="ECO:0007669"/>
    <property type="project" value="UniProtKB-KW"/>
</dbReference>
<accession>A0A9X2ZKY8</accession>
<reference evidence="2" key="1">
    <citation type="submission" date="2022-10" db="EMBL/GenBank/DDBJ databases">
        <title>Two novel species of Flavobacterium.</title>
        <authorList>
            <person name="Liu Q."/>
            <person name="Xin Y.-H."/>
        </authorList>
    </citation>
    <scope>NUCLEOTIDE SEQUENCE</scope>
    <source>
        <strain evidence="2">LS1R47</strain>
    </source>
</reference>
<dbReference type="AlphaFoldDB" id="A0A9X2ZKY8"/>